<dbReference type="PIRSF" id="PIRSF006503">
    <property type="entry name" value="UCP006503"/>
    <property type="match status" value="1"/>
</dbReference>
<name>D7CMQ1_SYNLT</name>
<dbReference type="SUPFAM" id="SSF55681">
    <property type="entry name" value="Class II aaRS and biotin synthetases"/>
    <property type="match status" value="1"/>
</dbReference>
<dbReference type="HOGENOM" id="CLU_113977_0_0_9"/>
<dbReference type="InterPro" id="IPR045864">
    <property type="entry name" value="aa-tRNA-synth_II/BPL/LPL"/>
</dbReference>
<dbReference type="GO" id="GO:0016740">
    <property type="term" value="F:transferase activity"/>
    <property type="evidence" value="ECO:0007669"/>
    <property type="project" value="UniProtKB-ARBA"/>
</dbReference>
<dbReference type="RefSeq" id="WP_013175388.1">
    <property type="nucleotide sequence ID" value="NC_014220.1"/>
</dbReference>
<evidence type="ECO:0008006" key="3">
    <source>
        <dbReference type="Google" id="ProtNLM"/>
    </source>
</evidence>
<gene>
    <name evidence="1" type="ordered locus">Slip_1213</name>
</gene>
<dbReference type="eggNOG" id="COG2029">
    <property type="taxonomic scope" value="Bacteria"/>
</dbReference>
<accession>D7CMQ1</accession>
<reference evidence="2" key="1">
    <citation type="journal article" date="2010" name="Stand. Genomic Sci.">
        <title>Complete genome sequence of Syntrophothermus lipocalidus type strain (TGB-C1T).</title>
        <authorList>
            <consortium name="US DOE Joint Genome Institute (JGI-PGF)"/>
            <person name="Djao O."/>
            <person name="Zhang X."/>
            <person name="Lucas S."/>
            <person name="Lapidus A."/>
            <person name="Glavina Del Rio T."/>
            <person name="Nolan M."/>
            <person name="Tice H."/>
            <person name="Cheng J."/>
            <person name="Han C."/>
            <person name="Tapia R."/>
            <person name="Goodwin L."/>
            <person name="Pitluck S."/>
            <person name="Liolios K."/>
            <person name="Ivanova N."/>
            <person name="Mavromatis K."/>
            <person name="Mikhailova N."/>
            <person name="Ovchinnikova G."/>
            <person name="Pati A."/>
            <person name="Brambilla E."/>
            <person name="Chen A."/>
            <person name="Palaniappan K."/>
            <person name="Land M."/>
            <person name="Hauser L."/>
            <person name="Chang Y."/>
            <person name="Jeffries C."/>
            <person name="Rohde M."/>
            <person name="Sikorski J."/>
            <person name="Spring S."/>
            <person name="Goker M."/>
            <person name="Detter J."/>
            <person name="Woyke T."/>
            <person name="Bristow J."/>
            <person name="Eisen J."/>
            <person name="Markowitz V."/>
            <person name="Hugenholtz P."/>
            <person name="Kyrpides N."/>
            <person name="Klenk H."/>
        </authorList>
    </citation>
    <scope>NUCLEOTIDE SEQUENCE [LARGE SCALE GENOMIC DNA]</scope>
    <source>
        <strain evidence="2">DSM 12680 / TGB-C1</strain>
    </source>
</reference>
<dbReference type="KEGG" id="slp:Slip_1213"/>
<dbReference type="Proteomes" id="UP000000378">
    <property type="component" value="Chromosome"/>
</dbReference>
<dbReference type="OrthoDB" id="9788500at2"/>
<reference evidence="1 2" key="2">
    <citation type="journal article" date="2010" name="Stand. Genomic Sci.">
        <title>Complete genome sequence of Syntrophothermus lipocalidus type strain (TGB-C1).</title>
        <authorList>
            <person name="Djao O.D."/>
            <person name="Zhang X."/>
            <person name="Lucas S."/>
            <person name="Lapidus A."/>
            <person name="Del Rio T.G."/>
            <person name="Nolan M."/>
            <person name="Tice H."/>
            <person name="Cheng J.F."/>
            <person name="Han C."/>
            <person name="Tapia R."/>
            <person name="Goodwin L."/>
            <person name="Pitluck S."/>
            <person name="Liolios K."/>
            <person name="Ivanova N."/>
            <person name="Mavromatis K."/>
            <person name="Mikhailova N."/>
            <person name="Ovchinnikova G."/>
            <person name="Pati A."/>
            <person name="Brambilla E."/>
            <person name="Chen A."/>
            <person name="Palaniappan K."/>
            <person name="Land M."/>
            <person name="Hauser L."/>
            <person name="Chang Y.J."/>
            <person name="Jeffries C.D."/>
            <person name="Rohde M."/>
            <person name="Sikorski J."/>
            <person name="Spring S."/>
            <person name="Goker M."/>
            <person name="Detter J.C."/>
            <person name="Woyke T."/>
            <person name="Bristow J."/>
            <person name="Eisen J.A."/>
            <person name="Markowitz V."/>
            <person name="Hugenholtz P."/>
            <person name="Kyrpides N.C."/>
            <person name="Klenk H.P."/>
        </authorList>
    </citation>
    <scope>NUCLEOTIDE SEQUENCE [LARGE SCALE GENOMIC DNA]</scope>
    <source>
        <strain evidence="2">DSM 12680 / TGB-C1</strain>
    </source>
</reference>
<dbReference type="GO" id="GO:0140096">
    <property type="term" value="F:catalytic activity, acting on a protein"/>
    <property type="evidence" value="ECO:0007669"/>
    <property type="project" value="UniProtKB-ARBA"/>
</dbReference>
<evidence type="ECO:0000313" key="1">
    <source>
        <dbReference type="EMBL" id="ADI01986.1"/>
    </source>
</evidence>
<dbReference type="AlphaFoldDB" id="D7CMQ1"/>
<dbReference type="Gene3D" id="3.30.930.10">
    <property type="entry name" value="Bira Bifunctional Protein, Domain 2"/>
    <property type="match status" value="1"/>
</dbReference>
<dbReference type="EMBL" id="CP002048">
    <property type="protein sequence ID" value="ADI01986.1"/>
    <property type="molecule type" value="Genomic_DNA"/>
</dbReference>
<organism evidence="1 2">
    <name type="scientific">Syntrophothermus lipocalidus (strain DSM 12680 / TGB-C1)</name>
    <dbReference type="NCBI Taxonomy" id="643648"/>
    <lineage>
        <taxon>Bacteria</taxon>
        <taxon>Bacillati</taxon>
        <taxon>Bacillota</taxon>
        <taxon>Clostridia</taxon>
        <taxon>Eubacteriales</taxon>
        <taxon>Syntrophomonadaceae</taxon>
        <taxon>Syntrophothermus</taxon>
    </lineage>
</organism>
<dbReference type="STRING" id="643648.Slip_1213"/>
<evidence type="ECO:0000313" key="2">
    <source>
        <dbReference type="Proteomes" id="UP000000378"/>
    </source>
</evidence>
<keyword evidence="2" id="KW-1185">Reference proteome</keyword>
<protein>
    <recommendedName>
        <fullName evidence="3">DUF366 domain-containing protein</fullName>
    </recommendedName>
</protein>
<dbReference type="Pfam" id="PF04017">
    <property type="entry name" value="DUF366"/>
    <property type="match status" value="1"/>
</dbReference>
<dbReference type="InterPro" id="IPR007162">
    <property type="entry name" value="DUF366"/>
</dbReference>
<proteinExistence type="predicted"/>
<sequence length="186" mass="21235">METRFIEERIKYDGSQLSPHWIYRNFSILGDAVVSFTGECRVELSHMVDLVDVKSGQWIYSPLMLHFIVEKFDTDLERAVLRQRMLITIIKEWLEERLTSRVIRRGDDLFVGEGKLSVSIATVSLASTLIHVGLNIDTEGTPVKTVGLKDLGIIDARQMAQDVMSRFREEMMGIYLARCKVRGVGL</sequence>